<dbReference type="GO" id="GO:0005886">
    <property type="term" value="C:plasma membrane"/>
    <property type="evidence" value="ECO:0007669"/>
    <property type="project" value="UniProtKB-SubCell"/>
</dbReference>
<evidence type="ECO:0000256" key="7">
    <source>
        <dbReference type="ARBA" id="ARBA00023180"/>
    </source>
</evidence>
<evidence type="ECO:0000256" key="5">
    <source>
        <dbReference type="ARBA" id="ARBA00023040"/>
    </source>
</evidence>
<dbReference type="InterPro" id="IPR043458">
    <property type="entry name" value="GPR158/179"/>
</dbReference>
<organism evidence="10 11">
    <name type="scientific">Ladona fulva</name>
    <name type="common">Scarce chaser dragonfly</name>
    <name type="synonym">Libellula fulva</name>
    <dbReference type="NCBI Taxonomy" id="123851"/>
    <lineage>
        <taxon>Eukaryota</taxon>
        <taxon>Metazoa</taxon>
        <taxon>Ecdysozoa</taxon>
        <taxon>Arthropoda</taxon>
        <taxon>Hexapoda</taxon>
        <taxon>Insecta</taxon>
        <taxon>Pterygota</taxon>
        <taxon>Palaeoptera</taxon>
        <taxon>Odonata</taxon>
        <taxon>Epiprocta</taxon>
        <taxon>Anisoptera</taxon>
        <taxon>Libelluloidea</taxon>
        <taxon>Libellulidae</taxon>
        <taxon>Ladona</taxon>
    </lineage>
</organism>
<dbReference type="EMBL" id="KZ308322">
    <property type="protein sequence ID" value="KAG8227405.1"/>
    <property type="molecule type" value="Genomic_DNA"/>
</dbReference>
<evidence type="ECO:0000259" key="9">
    <source>
        <dbReference type="Pfam" id="PF22572"/>
    </source>
</evidence>
<keyword evidence="3" id="KW-0472">Membrane</keyword>
<feature type="non-terminal residue" evidence="10">
    <location>
        <position position="1"/>
    </location>
</feature>
<evidence type="ECO:0000256" key="6">
    <source>
        <dbReference type="ARBA" id="ARBA00023170"/>
    </source>
</evidence>
<evidence type="ECO:0000256" key="8">
    <source>
        <dbReference type="ARBA" id="ARBA00023224"/>
    </source>
</evidence>
<reference evidence="10" key="2">
    <citation type="submission" date="2017-10" db="EMBL/GenBank/DDBJ databases">
        <title>Ladona fulva Genome sequencing and assembly.</title>
        <authorList>
            <person name="Murali S."/>
            <person name="Richards S."/>
            <person name="Bandaranaike D."/>
            <person name="Bellair M."/>
            <person name="Blankenburg K."/>
            <person name="Chao H."/>
            <person name="Dinh H."/>
            <person name="Doddapaneni H."/>
            <person name="Dugan-Rocha S."/>
            <person name="Elkadiri S."/>
            <person name="Gnanaolivu R."/>
            <person name="Hernandez B."/>
            <person name="Skinner E."/>
            <person name="Javaid M."/>
            <person name="Lee S."/>
            <person name="Li M."/>
            <person name="Ming W."/>
            <person name="Munidasa M."/>
            <person name="Muniz J."/>
            <person name="Nguyen L."/>
            <person name="Hughes D."/>
            <person name="Osuji N."/>
            <person name="Pu L.-L."/>
            <person name="Puazo M."/>
            <person name="Qu C."/>
            <person name="Quiroz J."/>
            <person name="Raj R."/>
            <person name="Weissenberger G."/>
            <person name="Xin Y."/>
            <person name="Zou X."/>
            <person name="Han Y."/>
            <person name="Worley K."/>
            <person name="Muzny D."/>
            <person name="Gibbs R."/>
        </authorList>
    </citation>
    <scope>NUCLEOTIDE SEQUENCE</scope>
    <source>
        <strain evidence="10">Sampled in the wild</strain>
    </source>
</reference>
<evidence type="ECO:0000256" key="1">
    <source>
        <dbReference type="ARBA" id="ARBA00004651"/>
    </source>
</evidence>
<evidence type="ECO:0000313" key="11">
    <source>
        <dbReference type="Proteomes" id="UP000792457"/>
    </source>
</evidence>
<dbReference type="PANTHER" id="PTHR32546:SF29">
    <property type="entry name" value="G-PROTEIN COUPLED RECEPTORS FAMILY 3 PROFILE DOMAIN-CONTAINING PROTEIN"/>
    <property type="match status" value="1"/>
</dbReference>
<dbReference type="OrthoDB" id="2129233at2759"/>
<dbReference type="GO" id="GO:0004930">
    <property type="term" value="F:G protein-coupled receptor activity"/>
    <property type="evidence" value="ECO:0007669"/>
    <property type="project" value="UniProtKB-KW"/>
</dbReference>
<gene>
    <name evidence="10" type="ORF">J437_LFUL000414</name>
</gene>
<keyword evidence="8" id="KW-0807">Transducer</keyword>
<comment type="caution">
    <text evidence="10">The sequence shown here is derived from an EMBL/GenBank/DDBJ whole genome shotgun (WGS) entry which is preliminary data.</text>
</comment>
<evidence type="ECO:0000313" key="10">
    <source>
        <dbReference type="EMBL" id="KAG8227405.1"/>
    </source>
</evidence>
<keyword evidence="7" id="KW-0325">Glycoprotein</keyword>
<proteinExistence type="inferred from homology"/>
<comment type="similarity">
    <text evidence="2">Belongs to the G-protein coupled receptor 3 family.</text>
</comment>
<evidence type="ECO:0000256" key="4">
    <source>
        <dbReference type="ARBA" id="ARBA00022729"/>
    </source>
</evidence>
<dbReference type="Pfam" id="PF22572">
    <property type="entry name" value="GPR158_179_EC"/>
    <property type="match status" value="1"/>
</dbReference>
<dbReference type="PANTHER" id="PTHR32546">
    <property type="entry name" value="G-PROTEIN COUPLED RECEPTOR 158-RELATED"/>
    <property type="match status" value="1"/>
</dbReference>
<dbReference type="AlphaFoldDB" id="A0A8K0NWT6"/>
<feature type="domain" description="GPR158/179 extracellular" evidence="9">
    <location>
        <begin position="43"/>
        <end position="112"/>
    </location>
</feature>
<keyword evidence="3" id="KW-1003">Cell membrane</keyword>
<accession>A0A8K0NWT6</accession>
<keyword evidence="4" id="KW-0732">Signal</keyword>
<keyword evidence="5" id="KW-0297">G-protein coupled receptor</keyword>
<keyword evidence="6" id="KW-0675">Receptor</keyword>
<reference evidence="10" key="1">
    <citation type="submission" date="2013-04" db="EMBL/GenBank/DDBJ databases">
        <authorList>
            <person name="Qu J."/>
            <person name="Murali S.C."/>
            <person name="Bandaranaike D."/>
            <person name="Bellair M."/>
            <person name="Blankenburg K."/>
            <person name="Chao H."/>
            <person name="Dinh H."/>
            <person name="Doddapaneni H."/>
            <person name="Downs B."/>
            <person name="Dugan-Rocha S."/>
            <person name="Elkadiri S."/>
            <person name="Gnanaolivu R.D."/>
            <person name="Hernandez B."/>
            <person name="Javaid M."/>
            <person name="Jayaseelan J.C."/>
            <person name="Lee S."/>
            <person name="Li M."/>
            <person name="Ming W."/>
            <person name="Munidasa M."/>
            <person name="Muniz J."/>
            <person name="Nguyen L."/>
            <person name="Ongeri F."/>
            <person name="Osuji N."/>
            <person name="Pu L.-L."/>
            <person name="Puazo M."/>
            <person name="Qu C."/>
            <person name="Quiroz J."/>
            <person name="Raj R."/>
            <person name="Weissenberger G."/>
            <person name="Xin Y."/>
            <person name="Zou X."/>
            <person name="Han Y."/>
            <person name="Richards S."/>
            <person name="Worley K."/>
            <person name="Muzny D."/>
            <person name="Gibbs R."/>
        </authorList>
    </citation>
    <scope>NUCLEOTIDE SEQUENCE</scope>
    <source>
        <strain evidence="10">Sampled in the wild</strain>
    </source>
</reference>
<keyword evidence="11" id="KW-1185">Reference proteome</keyword>
<comment type="subcellular location">
    <subcellularLocation>
        <location evidence="1">Cell membrane</location>
        <topology evidence="1">Multi-pass membrane protein</topology>
    </subcellularLocation>
</comment>
<sequence length="137" mass="15527">MASVFYLAGKHGVLEGRMLLHINRPFTCGGALLLIQYVWQRSLRSFSPGTSGIDIDLRRVDIDQCPLPPSSTQLNIFAASDKCKKRTTECVPIPGLGFRRGSYKCICREGFYFPDTDSDSRYYNGSQIEMEYEKLIM</sequence>
<evidence type="ECO:0000256" key="2">
    <source>
        <dbReference type="ARBA" id="ARBA00007242"/>
    </source>
</evidence>
<name>A0A8K0NWT6_LADFU</name>
<dbReference type="InterPro" id="IPR054714">
    <property type="entry name" value="GPR158_179_extracellular"/>
</dbReference>
<protein>
    <recommendedName>
        <fullName evidence="9">GPR158/179 extracellular domain-containing protein</fullName>
    </recommendedName>
</protein>
<evidence type="ECO:0000256" key="3">
    <source>
        <dbReference type="ARBA" id="ARBA00022475"/>
    </source>
</evidence>
<dbReference type="Proteomes" id="UP000792457">
    <property type="component" value="Unassembled WGS sequence"/>
</dbReference>